<organism evidence="2 3">
    <name type="scientific">Primorskyibacter flagellatus</name>
    <dbReference type="NCBI Taxonomy" id="1387277"/>
    <lineage>
        <taxon>Bacteria</taxon>
        <taxon>Pseudomonadati</taxon>
        <taxon>Pseudomonadota</taxon>
        <taxon>Alphaproteobacteria</taxon>
        <taxon>Rhodobacterales</taxon>
        <taxon>Roseobacteraceae</taxon>
        <taxon>Primorskyibacter</taxon>
    </lineage>
</organism>
<protein>
    <recommendedName>
        <fullName evidence="1">Winged helix domain-containing protein</fullName>
    </recommendedName>
</protein>
<gene>
    <name evidence="2" type="ORF">GCM10011360_06540</name>
</gene>
<feature type="domain" description="Winged helix" evidence="1">
    <location>
        <begin position="24"/>
        <end position="95"/>
    </location>
</feature>
<comment type="caution">
    <text evidence="2">The sequence shown here is derived from an EMBL/GenBank/DDBJ whole genome shotgun (WGS) entry which is preliminary data.</text>
</comment>
<evidence type="ECO:0000313" key="2">
    <source>
        <dbReference type="EMBL" id="GGE20567.1"/>
    </source>
</evidence>
<accession>A0A917EB70</accession>
<keyword evidence="3" id="KW-1185">Reference proteome</keyword>
<dbReference type="Pfam" id="PF22324">
    <property type="entry name" value="HTH_91"/>
    <property type="match status" value="1"/>
</dbReference>
<name>A0A917EB70_9RHOB</name>
<reference evidence="3" key="1">
    <citation type="journal article" date="2019" name="Int. J. Syst. Evol. Microbiol.">
        <title>The Global Catalogue of Microorganisms (GCM) 10K type strain sequencing project: providing services to taxonomists for standard genome sequencing and annotation.</title>
        <authorList>
            <consortium name="The Broad Institute Genomics Platform"/>
            <consortium name="The Broad Institute Genome Sequencing Center for Infectious Disease"/>
            <person name="Wu L."/>
            <person name="Ma J."/>
        </authorList>
    </citation>
    <scope>NUCLEOTIDE SEQUENCE [LARGE SCALE GENOMIC DNA]</scope>
    <source>
        <strain evidence="3">CGMCC 1.12664</strain>
    </source>
</reference>
<proteinExistence type="predicted"/>
<dbReference type="RefSeq" id="WP_188476221.1">
    <property type="nucleotide sequence ID" value="NZ_BMFJ01000001.1"/>
</dbReference>
<sequence>MAETFNWGDTSFTIINGDQSVTRITLKGRDLWALLNLIDAGPKGCTPIDTPAPRWSAYVFNLRQVGFHIETVTEPHGGAFSGTHGRYVLHSKVVPGHVGGQS</sequence>
<evidence type="ECO:0000259" key="1">
    <source>
        <dbReference type="Pfam" id="PF22324"/>
    </source>
</evidence>
<dbReference type="Proteomes" id="UP000612855">
    <property type="component" value="Unassembled WGS sequence"/>
</dbReference>
<dbReference type="InterPro" id="IPR054382">
    <property type="entry name" value="wHTH_alphaproteobact"/>
</dbReference>
<dbReference type="AlphaFoldDB" id="A0A917EB70"/>
<dbReference type="EMBL" id="BMFJ01000001">
    <property type="protein sequence ID" value="GGE20567.1"/>
    <property type="molecule type" value="Genomic_DNA"/>
</dbReference>
<evidence type="ECO:0000313" key="3">
    <source>
        <dbReference type="Proteomes" id="UP000612855"/>
    </source>
</evidence>